<dbReference type="Pfam" id="PF02518">
    <property type="entry name" value="HATPase_c"/>
    <property type="match status" value="1"/>
</dbReference>
<dbReference type="PANTHER" id="PTHR44936:SF5">
    <property type="entry name" value="SENSOR HISTIDINE KINASE ENVZ"/>
    <property type="match status" value="1"/>
</dbReference>
<dbReference type="InterPro" id="IPR036097">
    <property type="entry name" value="HisK_dim/P_sf"/>
</dbReference>
<keyword evidence="8 15" id="KW-0812">Transmembrane</keyword>
<evidence type="ECO:0000256" key="12">
    <source>
        <dbReference type="ARBA" id="ARBA00022989"/>
    </source>
</evidence>
<keyword evidence="6" id="KW-0597">Phosphoprotein</keyword>
<dbReference type="KEGG" id="ssan:NX02_20630"/>
<keyword evidence="7" id="KW-0808">Transferase</keyword>
<keyword evidence="13" id="KW-0902">Two-component regulatory system</keyword>
<dbReference type="SMART" id="SM00304">
    <property type="entry name" value="HAMP"/>
    <property type="match status" value="1"/>
</dbReference>
<keyword evidence="12 15" id="KW-1133">Transmembrane helix</keyword>
<evidence type="ECO:0000256" key="6">
    <source>
        <dbReference type="ARBA" id="ARBA00022553"/>
    </source>
</evidence>
<proteinExistence type="predicted"/>
<dbReference type="PATRIC" id="fig|1123269.5.peg.4032"/>
<dbReference type="GO" id="GO:0005524">
    <property type="term" value="F:ATP binding"/>
    <property type="evidence" value="ECO:0007669"/>
    <property type="project" value="UniProtKB-KW"/>
</dbReference>
<evidence type="ECO:0000256" key="5">
    <source>
        <dbReference type="ARBA" id="ARBA00022519"/>
    </source>
</evidence>
<comment type="catalytic activity">
    <reaction evidence="1">
        <text>ATP + protein L-histidine = ADP + protein N-phospho-L-histidine.</text>
        <dbReference type="EC" id="2.7.13.3"/>
    </reaction>
</comment>
<dbReference type="SMART" id="SM00388">
    <property type="entry name" value="HisKA"/>
    <property type="match status" value="1"/>
</dbReference>
<evidence type="ECO:0000256" key="4">
    <source>
        <dbReference type="ARBA" id="ARBA00022475"/>
    </source>
</evidence>
<evidence type="ECO:0000256" key="9">
    <source>
        <dbReference type="ARBA" id="ARBA00022741"/>
    </source>
</evidence>
<evidence type="ECO:0000256" key="13">
    <source>
        <dbReference type="ARBA" id="ARBA00023012"/>
    </source>
</evidence>
<accession>W0AGU1</accession>
<keyword evidence="14 15" id="KW-0472">Membrane</keyword>
<keyword evidence="10" id="KW-0418">Kinase</keyword>
<dbReference type="SMART" id="SM00387">
    <property type="entry name" value="HATPase_c"/>
    <property type="match status" value="1"/>
</dbReference>
<evidence type="ECO:0000256" key="10">
    <source>
        <dbReference type="ARBA" id="ARBA00022777"/>
    </source>
</evidence>
<reference evidence="18 19" key="1">
    <citation type="submission" date="2013-07" db="EMBL/GenBank/DDBJ databases">
        <title>Completed genome of Sphingomonas sanxanigenens NX02.</title>
        <authorList>
            <person name="Ma T."/>
            <person name="Huang H."/>
            <person name="Wu M."/>
            <person name="Li X."/>
            <person name="Li G."/>
        </authorList>
    </citation>
    <scope>NUCLEOTIDE SEQUENCE [LARGE SCALE GENOMIC DNA]</scope>
    <source>
        <strain evidence="18 19">NX02</strain>
    </source>
</reference>
<evidence type="ECO:0000256" key="11">
    <source>
        <dbReference type="ARBA" id="ARBA00022840"/>
    </source>
</evidence>
<dbReference type="AlphaFoldDB" id="W0AGU1"/>
<dbReference type="eggNOG" id="COG2205">
    <property type="taxonomic scope" value="Bacteria"/>
</dbReference>
<dbReference type="PRINTS" id="PR00344">
    <property type="entry name" value="BCTRLSENSOR"/>
</dbReference>
<dbReference type="InterPro" id="IPR004358">
    <property type="entry name" value="Sig_transdc_His_kin-like_C"/>
</dbReference>
<evidence type="ECO:0000256" key="1">
    <source>
        <dbReference type="ARBA" id="ARBA00000085"/>
    </source>
</evidence>
<dbReference type="GO" id="GO:0005886">
    <property type="term" value="C:plasma membrane"/>
    <property type="evidence" value="ECO:0007669"/>
    <property type="project" value="UniProtKB-SubCell"/>
</dbReference>
<dbReference type="Gene3D" id="1.10.287.130">
    <property type="match status" value="1"/>
</dbReference>
<evidence type="ECO:0000256" key="14">
    <source>
        <dbReference type="ARBA" id="ARBA00023136"/>
    </source>
</evidence>
<keyword evidence="9" id="KW-0547">Nucleotide-binding</keyword>
<name>W0AGU1_9SPHN</name>
<gene>
    <name evidence="18" type="ORF">NX02_20630</name>
</gene>
<sequence length="439" mass="48877">MFGTTRHHLGLLGRILAILLLTVVIEFGASTVLYERAARLSLREDEARRLAEHLVIAHKLMDERSWKQRPQMASELTTDRYILSWGPTPLVPPPLSAELRAMRRQIVAWEPELAKTDLRLKLLSPGRKATVSGDLRLPDGSWVHFTAKGLVHSWDLAFGRVLLAMIPAVALLILGALLIRRALSPLRRLAHATERIGLGEEVLVRETGTFEVRDVIRAFNAMQLRIHRLIDERTEALAAVGHDIRTPIARLQLRLDSVRDEQIREAIQGDLDEMDGMIASLLAFLGGERDPEQPVLTDLAVLAATIAEECADRGHDASYEGPDHLNFRLRPFNMRRAIGNLVGNALRYGERCVVSVAMAEHEVLIRVDDEGPGIAEDKMEEVLQPFTRLDSARQRDTQGLGLGLAIVVRAVDLEKGRLTLSNRPEGGLRAEIALPIAQQ</sequence>
<dbReference type="SUPFAM" id="SSF47384">
    <property type="entry name" value="Homodimeric domain of signal transducing histidine kinase"/>
    <property type="match status" value="1"/>
</dbReference>
<dbReference type="InterPro" id="IPR005467">
    <property type="entry name" value="His_kinase_dom"/>
</dbReference>
<organism evidence="18 19">
    <name type="scientific">Sphingomonas sanxanigenens DSM 19645 = NX02</name>
    <dbReference type="NCBI Taxonomy" id="1123269"/>
    <lineage>
        <taxon>Bacteria</taxon>
        <taxon>Pseudomonadati</taxon>
        <taxon>Pseudomonadota</taxon>
        <taxon>Alphaproteobacteria</taxon>
        <taxon>Sphingomonadales</taxon>
        <taxon>Sphingomonadaceae</taxon>
        <taxon>Sphingomonas</taxon>
    </lineage>
</organism>
<feature type="transmembrane region" description="Helical" evidence="15">
    <location>
        <begin position="12"/>
        <end position="34"/>
    </location>
</feature>
<dbReference type="STRING" id="1123269.NX02_20630"/>
<dbReference type="OrthoDB" id="9804645at2"/>
<evidence type="ECO:0000256" key="2">
    <source>
        <dbReference type="ARBA" id="ARBA00004429"/>
    </source>
</evidence>
<evidence type="ECO:0000256" key="8">
    <source>
        <dbReference type="ARBA" id="ARBA00022692"/>
    </source>
</evidence>
<evidence type="ECO:0000256" key="15">
    <source>
        <dbReference type="SAM" id="Phobius"/>
    </source>
</evidence>
<dbReference type="SUPFAM" id="SSF55874">
    <property type="entry name" value="ATPase domain of HSP90 chaperone/DNA topoisomerase II/histidine kinase"/>
    <property type="match status" value="1"/>
</dbReference>
<dbReference type="GO" id="GO:0000155">
    <property type="term" value="F:phosphorelay sensor kinase activity"/>
    <property type="evidence" value="ECO:0007669"/>
    <property type="project" value="InterPro"/>
</dbReference>
<dbReference type="CDD" id="cd06225">
    <property type="entry name" value="HAMP"/>
    <property type="match status" value="1"/>
</dbReference>
<evidence type="ECO:0000313" key="19">
    <source>
        <dbReference type="Proteomes" id="UP000018851"/>
    </source>
</evidence>
<dbReference type="PROSITE" id="PS50109">
    <property type="entry name" value="HIS_KIN"/>
    <property type="match status" value="1"/>
</dbReference>
<keyword evidence="19" id="KW-1185">Reference proteome</keyword>
<dbReference type="InterPro" id="IPR003594">
    <property type="entry name" value="HATPase_dom"/>
</dbReference>
<protein>
    <recommendedName>
        <fullName evidence="3">histidine kinase</fullName>
        <ecNumber evidence="3">2.7.13.3</ecNumber>
    </recommendedName>
</protein>
<comment type="subcellular location">
    <subcellularLocation>
        <location evidence="2">Cell inner membrane</location>
        <topology evidence="2">Multi-pass membrane protein</topology>
    </subcellularLocation>
</comment>
<dbReference type="HOGENOM" id="CLU_000445_89_27_5"/>
<evidence type="ECO:0000256" key="3">
    <source>
        <dbReference type="ARBA" id="ARBA00012438"/>
    </source>
</evidence>
<dbReference type="InterPro" id="IPR050980">
    <property type="entry name" value="2C_sensor_his_kinase"/>
</dbReference>
<dbReference type="InterPro" id="IPR003661">
    <property type="entry name" value="HisK_dim/P_dom"/>
</dbReference>
<dbReference type="CDD" id="cd00082">
    <property type="entry name" value="HisKA"/>
    <property type="match status" value="1"/>
</dbReference>
<dbReference type="InterPro" id="IPR003660">
    <property type="entry name" value="HAMP_dom"/>
</dbReference>
<dbReference type="Proteomes" id="UP000018851">
    <property type="component" value="Chromosome"/>
</dbReference>
<keyword evidence="11" id="KW-0067">ATP-binding</keyword>
<feature type="domain" description="HAMP" evidence="17">
    <location>
        <begin position="180"/>
        <end position="231"/>
    </location>
</feature>
<feature type="domain" description="Histidine kinase" evidence="16">
    <location>
        <begin position="239"/>
        <end position="438"/>
    </location>
</feature>
<dbReference type="PANTHER" id="PTHR44936">
    <property type="entry name" value="SENSOR PROTEIN CREC"/>
    <property type="match status" value="1"/>
</dbReference>
<dbReference type="RefSeq" id="WP_025293926.1">
    <property type="nucleotide sequence ID" value="NZ_CP006644.1"/>
</dbReference>
<dbReference type="Gene3D" id="3.30.565.10">
    <property type="entry name" value="Histidine kinase-like ATPase, C-terminal domain"/>
    <property type="match status" value="1"/>
</dbReference>
<feature type="transmembrane region" description="Helical" evidence="15">
    <location>
        <begin position="157"/>
        <end position="179"/>
    </location>
</feature>
<keyword evidence="4" id="KW-1003">Cell membrane</keyword>
<dbReference type="Pfam" id="PF00672">
    <property type="entry name" value="HAMP"/>
    <property type="match status" value="1"/>
</dbReference>
<dbReference type="InterPro" id="IPR036890">
    <property type="entry name" value="HATPase_C_sf"/>
</dbReference>
<dbReference type="PROSITE" id="PS50885">
    <property type="entry name" value="HAMP"/>
    <property type="match status" value="1"/>
</dbReference>
<evidence type="ECO:0000256" key="7">
    <source>
        <dbReference type="ARBA" id="ARBA00022679"/>
    </source>
</evidence>
<evidence type="ECO:0000259" key="17">
    <source>
        <dbReference type="PROSITE" id="PS50885"/>
    </source>
</evidence>
<dbReference type="EC" id="2.7.13.3" evidence="3"/>
<evidence type="ECO:0000259" key="16">
    <source>
        <dbReference type="PROSITE" id="PS50109"/>
    </source>
</evidence>
<evidence type="ECO:0000313" key="18">
    <source>
        <dbReference type="EMBL" id="AHE55767.1"/>
    </source>
</evidence>
<dbReference type="EMBL" id="CP006644">
    <property type="protein sequence ID" value="AHE55767.1"/>
    <property type="molecule type" value="Genomic_DNA"/>
</dbReference>
<keyword evidence="5" id="KW-0997">Cell inner membrane</keyword>